<keyword evidence="5" id="KW-0479">Metal-binding</keyword>
<name>A0A0C9T930_PAXIN</name>
<gene>
    <name evidence="10" type="ORF">PAXINDRAFT_57077</name>
</gene>
<comment type="pathway">
    <text evidence="2">Secondary metabolite biosynthesis.</text>
</comment>
<evidence type="ECO:0000313" key="11">
    <source>
        <dbReference type="Proteomes" id="UP000053647"/>
    </source>
</evidence>
<dbReference type="SUPFAM" id="SSF48264">
    <property type="entry name" value="Cytochrome P450"/>
    <property type="match status" value="1"/>
</dbReference>
<dbReference type="Proteomes" id="UP000053647">
    <property type="component" value="Unassembled WGS sequence"/>
</dbReference>
<dbReference type="GO" id="GO:0020037">
    <property type="term" value="F:heme binding"/>
    <property type="evidence" value="ECO:0007669"/>
    <property type="project" value="InterPro"/>
</dbReference>
<dbReference type="PANTHER" id="PTHR46300:SF7">
    <property type="entry name" value="P450, PUTATIVE (EUROFUNG)-RELATED"/>
    <property type="match status" value="1"/>
</dbReference>
<dbReference type="GO" id="GO:0016705">
    <property type="term" value="F:oxidoreductase activity, acting on paired donors, with incorporation or reduction of molecular oxygen"/>
    <property type="evidence" value="ECO:0007669"/>
    <property type="project" value="InterPro"/>
</dbReference>
<evidence type="ECO:0000256" key="9">
    <source>
        <dbReference type="SAM" id="SignalP"/>
    </source>
</evidence>
<dbReference type="Pfam" id="PF00067">
    <property type="entry name" value="p450"/>
    <property type="match status" value="1"/>
</dbReference>
<accession>A0A0C9T930</accession>
<keyword evidence="4" id="KW-0349">Heme</keyword>
<dbReference type="InterPro" id="IPR001128">
    <property type="entry name" value="Cyt_P450"/>
</dbReference>
<evidence type="ECO:0000256" key="5">
    <source>
        <dbReference type="ARBA" id="ARBA00022723"/>
    </source>
</evidence>
<dbReference type="PRINTS" id="PR00463">
    <property type="entry name" value="EP450I"/>
</dbReference>
<dbReference type="GO" id="GO:0005506">
    <property type="term" value="F:iron ion binding"/>
    <property type="evidence" value="ECO:0007669"/>
    <property type="project" value="InterPro"/>
</dbReference>
<dbReference type="EMBL" id="KN819831">
    <property type="protein sequence ID" value="KIJ07623.1"/>
    <property type="molecule type" value="Genomic_DNA"/>
</dbReference>
<evidence type="ECO:0000313" key="10">
    <source>
        <dbReference type="EMBL" id="KIJ07623.1"/>
    </source>
</evidence>
<organism evidence="10 11">
    <name type="scientific">Paxillus involutus ATCC 200175</name>
    <dbReference type="NCBI Taxonomy" id="664439"/>
    <lineage>
        <taxon>Eukaryota</taxon>
        <taxon>Fungi</taxon>
        <taxon>Dikarya</taxon>
        <taxon>Basidiomycota</taxon>
        <taxon>Agaricomycotina</taxon>
        <taxon>Agaricomycetes</taxon>
        <taxon>Agaricomycetidae</taxon>
        <taxon>Boletales</taxon>
        <taxon>Paxilineae</taxon>
        <taxon>Paxillaceae</taxon>
        <taxon>Paxillus</taxon>
    </lineage>
</organism>
<protein>
    <recommendedName>
        <fullName evidence="12">Cytochrome P450</fullName>
    </recommendedName>
</protein>
<evidence type="ECO:0000256" key="7">
    <source>
        <dbReference type="ARBA" id="ARBA00023004"/>
    </source>
</evidence>
<feature type="non-terminal residue" evidence="10">
    <location>
        <position position="1"/>
    </location>
</feature>
<evidence type="ECO:0000256" key="3">
    <source>
        <dbReference type="ARBA" id="ARBA00010617"/>
    </source>
</evidence>
<keyword evidence="11" id="KW-1185">Reference proteome</keyword>
<keyword evidence="9" id="KW-0732">Signal</keyword>
<evidence type="ECO:0000256" key="1">
    <source>
        <dbReference type="ARBA" id="ARBA00001971"/>
    </source>
</evidence>
<dbReference type="InterPro" id="IPR036396">
    <property type="entry name" value="Cyt_P450_sf"/>
</dbReference>
<comment type="similarity">
    <text evidence="3">Belongs to the cytochrome P450 family.</text>
</comment>
<dbReference type="AlphaFoldDB" id="A0A0C9T930"/>
<feature type="chain" id="PRO_5002213558" description="Cytochrome P450" evidence="9">
    <location>
        <begin position="27"/>
        <end position="64"/>
    </location>
</feature>
<dbReference type="OrthoDB" id="2789670at2759"/>
<reference evidence="10 11" key="1">
    <citation type="submission" date="2014-06" db="EMBL/GenBank/DDBJ databases">
        <authorList>
            <consortium name="DOE Joint Genome Institute"/>
            <person name="Kuo A."/>
            <person name="Kohler A."/>
            <person name="Nagy L.G."/>
            <person name="Floudas D."/>
            <person name="Copeland A."/>
            <person name="Barry K.W."/>
            <person name="Cichocki N."/>
            <person name="Veneault-Fourrey C."/>
            <person name="LaButti K."/>
            <person name="Lindquist E.A."/>
            <person name="Lipzen A."/>
            <person name="Lundell T."/>
            <person name="Morin E."/>
            <person name="Murat C."/>
            <person name="Sun H."/>
            <person name="Tunlid A."/>
            <person name="Henrissat B."/>
            <person name="Grigoriev I.V."/>
            <person name="Hibbett D.S."/>
            <person name="Martin F."/>
            <person name="Nordberg H.P."/>
            <person name="Cantor M.N."/>
            <person name="Hua S.X."/>
        </authorList>
    </citation>
    <scope>NUCLEOTIDE SEQUENCE [LARGE SCALE GENOMIC DNA]</scope>
    <source>
        <strain evidence="10 11">ATCC 200175</strain>
    </source>
</reference>
<reference evidence="11" key="2">
    <citation type="submission" date="2015-01" db="EMBL/GenBank/DDBJ databases">
        <title>Evolutionary Origins and Diversification of the Mycorrhizal Mutualists.</title>
        <authorList>
            <consortium name="DOE Joint Genome Institute"/>
            <consortium name="Mycorrhizal Genomics Consortium"/>
            <person name="Kohler A."/>
            <person name="Kuo A."/>
            <person name="Nagy L.G."/>
            <person name="Floudas D."/>
            <person name="Copeland A."/>
            <person name="Barry K.W."/>
            <person name="Cichocki N."/>
            <person name="Veneault-Fourrey C."/>
            <person name="LaButti K."/>
            <person name="Lindquist E.A."/>
            <person name="Lipzen A."/>
            <person name="Lundell T."/>
            <person name="Morin E."/>
            <person name="Murat C."/>
            <person name="Riley R."/>
            <person name="Ohm R."/>
            <person name="Sun H."/>
            <person name="Tunlid A."/>
            <person name="Henrissat B."/>
            <person name="Grigoriev I.V."/>
            <person name="Hibbett D.S."/>
            <person name="Martin F."/>
        </authorList>
    </citation>
    <scope>NUCLEOTIDE SEQUENCE [LARGE SCALE GENOMIC DNA]</scope>
    <source>
        <strain evidence="11">ATCC 200175</strain>
    </source>
</reference>
<keyword evidence="6" id="KW-0560">Oxidoreductase</keyword>
<dbReference type="PANTHER" id="PTHR46300">
    <property type="entry name" value="P450, PUTATIVE (EUROFUNG)-RELATED-RELATED"/>
    <property type="match status" value="1"/>
</dbReference>
<dbReference type="GO" id="GO:0004497">
    <property type="term" value="F:monooxygenase activity"/>
    <property type="evidence" value="ECO:0007669"/>
    <property type="project" value="UniProtKB-KW"/>
</dbReference>
<evidence type="ECO:0000256" key="6">
    <source>
        <dbReference type="ARBA" id="ARBA00023002"/>
    </source>
</evidence>
<dbReference type="HOGENOM" id="CLU_168463_1_0_1"/>
<evidence type="ECO:0000256" key="2">
    <source>
        <dbReference type="ARBA" id="ARBA00005179"/>
    </source>
</evidence>
<feature type="non-terminal residue" evidence="10">
    <location>
        <position position="64"/>
    </location>
</feature>
<keyword evidence="7" id="KW-0408">Iron</keyword>
<evidence type="ECO:0008006" key="12">
    <source>
        <dbReference type="Google" id="ProtNLM"/>
    </source>
</evidence>
<comment type="cofactor">
    <cofactor evidence="1">
        <name>heme</name>
        <dbReference type="ChEBI" id="CHEBI:30413"/>
    </cofactor>
</comment>
<keyword evidence="8" id="KW-0503">Monooxygenase</keyword>
<dbReference type="InterPro" id="IPR002401">
    <property type="entry name" value="Cyt_P450_E_grp-I"/>
</dbReference>
<evidence type="ECO:0000256" key="4">
    <source>
        <dbReference type="ARBA" id="ARBA00022617"/>
    </source>
</evidence>
<feature type="signal peptide" evidence="9">
    <location>
        <begin position="1"/>
        <end position="26"/>
    </location>
</feature>
<sequence>SQTTIALTNFILAMILHPELQQKARAEINAVMGGDRLLDFSDRASTPFVDCIVKEVLRWKPVTP</sequence>
<dbReference type="InterPro" id="IPR050364">
    <property type="entry name" value="Cytochrome_P450_fung"/>
</dbReference>
<evidence type="ECO:0000256" key="8">
    <source>
        <dbReference type="ARBA" id="ARBA00023033"/>
    </source>
</evidence>
<dbReference type="Gene3D" id="1.10.630.10">
    <property type="entry name" value="Cytochrome P450"/>
    <property type="match status" value="1"/>
</dbReference>
<proteinExistence type="inferred from homology"/>